<keyword evidence="3" id="KW-1185">Reference proteome</keyword>
<dbReference type="EMBL" id="JAGGNH010000002">
    <property type="protein sequence ID" value="KAJ0980588.1"/>
    <property type="molecule type" value="Genomic_DNA"/>
</dbReference>
<reference evidence="2" key="1">
    <citation type="submission" date="2021-03" db="EMBL/GenBank/DDBJ databases">
        <authorList>
            <person name="Li Z."/>
            <person name="Yang C."/>
        </authorList>
    </citation>
    <scope>NUCLEOTIDE SEQUENCE</scope>
    <source>
        <strain evidence="2">Dzin_1.0</strain>
        <tissue evidence="2">Leaf</tissue>
    </source>
</reference>
<name>A0A9D5CY84_9LILI</name>
<dbReference type="Pfam" id="PF25042">
    <property type="entry name" value="DUF7787"/>
    <property type="match status" value="1"/>
</dbReference>
<dbReference type="OrthoDB" id="692230at2759"/>
<feature type="domain" description="DUF7787" evidence="1">
    <location>
        <begin position="9"/>
        <end position="62"/>
    </location>
</feature>
<accession>A0A9D5CY84</accession>
<evidence type="ECO:0000259" key="1">
    <source>
        <dbReference type="Pfam" id="PF25042"/>
    </source>
</evidence>
<dbReference type="PANTHER" id="PTHR35096:SF8">
    <property type="entry name" value="OS03G0308600 PROTEIN"/>
    <property type="match status" value="1"/>
</dbReference>
<organism evidence="2 3">
    <name type="scientific">Dioscorea zingiberensis</name>
    <dbReference type="NCBI Taxonomy" id="325984"/>
    <lineage>
        <taxon>Eukaryota</taxon>
        <taxon>Viridiplantae</taxon>
        <taxon>Streptophyta</taxon>
        <taxon>Embryophyta</taxon>
        <taxon>Tracheophyta</taxon>
        <taxon>Spermatophyta</taxon>
        <taxon>Magnoliopsida</taxon>
        <taxon>Liliopsida</taxon>
        <taxon>Dioscoreales</taxon>
        <taxon>Dioscoreaceae</taxon>
        <taxon>Dioscorea</taxon>
    </lineage>
</organism>
<proteinExistence type="predicted"/>
<dbReference type="AlphaFoldDB" id="A0A9D5CY84"/>
<sequence>MAGSAVGEKPKLTMEEYSFFLETFDRRFLSVDQLNQIVSMHGFARFRTKKDILASLRPLSLMLPRRSTIGDTRISPFAAMLSVDEIKEDIGAIGWQDCPVNSVLSTRSGEEWLQEAVSISSVAAPAAADQIRKKKKKKKMKNLLSIASPAAAAVSPVTVSWGMKKRRSLGPTQSPLADSGPLLLLADHAETAGRT</sequence>
<protein>
    <recommendedName>
        <fullName evidence="1">DUF7787 domain-containing protein</fullName>
    </recommendedName>
</protein>
<dbReference type="InterPro" id="IPR056689">
    <property type="entry name" value="DUF7787"/>
</dbReference>
<gene>
    <name evidence="2" type="ORF">J5N97_008843</name>
</gene>
<evidence type="ECO:0000313" key="2">
    <source>
        <dbReference type="EMBL" id="KAJ0980588.1"/>
    </source>
</evidence>
<dbReference type="Proteomes" id="UP001085076">
    <property type="component" value="Miscellaneous, Linkage group lg02"/>
</dbReference>
<dbReference type="PANTHER" id="PTHR35096">
    <property type="entry name" value="BNAA08G28570D PROTEIN"/>
    <property type="match status" value="1"/>
</dbReference>
<evidence type="ECO:0000313" key="3">
    <source>
        <dbReference type="Proteomes" id="UP001085076"/>
    </source>
</evidence>
<comment type="caution">
    <text evidence="2">The sequence shown here is derived from an EMBL/GenBank/DDBJ whole genome shotgun (WGS) entry which is preliminary data.</text>
</comment>
<reference evidence="2" key="2">
    <citation type="journal article" date="2022" name="Hortic Res">
        <title>The genome of Dioscorea zingiberensis sheds light on the biosynthesis, origin and evolution of the medicinally important diosgenin saponins.</title>
        <authorList>
            <person name="Li Y."/>
            <person name="Tan C."/>
            <person name="Li Z."/>
            <person name="Guo J."/>
            <person name="Li S."/>
            <person name="Chen X."/>
            <person name="Wang C."/>
            <person name="Dai X."/>
            <person name="Yang H."/>
            <person name="Song W."/>
            <person name="Hou L."/>
            <person name="Xu J."/>
            <person name="Tong Z."/>
            <person name="Xu A."/>
            <person name="Yuan X."/>
            <person name="Wang W."/>
            <person name="Yang Q."/>
            <person name="Chen L."/>
            <person name="Sun Z."/>
            <person name="Wang K."/>
            <person name="Pan B."/>
            <person name="Chen J."/>
            <person name="Bao Y."/>
            <person name="Liu F."/>
            <person name="Qi X."/>
            <person name="Gang D.R."/>
            <person name="Wen J."/>
            <person name="Li J."/>
        </authorList>
    </citation>
    <scope>NUCLEOTIDE SEQUENCE</scope>
    <source>
        <strain evidence="2">Dzin_1.0</strain>
    </source>
</reference>